<evidence type="ECO:0000256" key="1">
    <source>
        <dbReference type="ARBA" id="ARBA00004651"/>
    </source>
</evidence>
<keyword evidence="10" id="KW-0762">Sugar transport</keyword>
<feature type="transmembrane region" description="Helical" evidence="7">
    <location>
        <begin position="38"/>
        <end position="56"/>
    </location>
</feature>
<dbReference type="SUPFAM" id="SSF161098">
    <property type="entry name" value="MetI-like"/>
    <property type="match status" value="1"/>
</dbReference>
<dbReference type="Pfam" id="PF00528">
    <property type="entry name" value="BPD_transp_1"/>
    <property type="match status" value="1"/>
</dbReference>
<dbReference type="InterPro" id="IPR035906">
    <property type="entry name" value="MetI-like_sf"/>
</dbReference>
<dbReference type="AlphaFoldDB" id="A0A1I6Q444"/>
<reference evidence="9 12" key="2">
    <citation type="submission" date="2019-07" db="EMBL/GenBank/DDBJ databases">
        <title>Whole genome shotgun sequence of Halolactibacillus miurensis NBRC 100873.</title>
        <authorList>
            <person name="Hosoyama A."/>
            <person name="Uohara A."/>
            <person name="Ohji S."/>
            <person name="Ichikawa N."/>
        </authorList>
    </citation>
    <scope>NUCLEOTIDE SEQUENCE [LARGE SCALE GENOMIC DNA]</scope>
    <source>
        <strain evidence="9 12">NBRC 100873</strain>
    </source>
</reference>
<dbReference type="CDD" id="cd06261">
    <property type="entry name" value="TM_PBP2"/>
    <property type="match status" value="1"/>
</dbReference>
<dbReference type="Proteomes" id="UP000321773">
    <property type="component" value="Unassembled WGS sequence"/>
</dbReference>
<keyword evidence="5 7" id="KW-1133">Transmembrane helix</keyword>
<dbReference type="InterPro" id="IPR000515">
    <property type="entry name" value="MetI-like"/>
</dbReference>
<dbReference type="GO" id="GO:0055085">
    <property type="term" value="P:transmembrane transport"/>
    <property type="evidence" value="ECO:0007669"/>
    <property type="project" value="InterPro"/>
</dbReference>
<reference evidence="10 11" key="1">
    <citation type="submission" date="2016-10" db="EMBL/GenBank/DDBJ databases">
        <authorList>
            <person name="de Groot N.N."/>
        </authorList>
    </citation>
    <scope>NUCLEOTIDE SEQUENCE [LARGE SCALE GENOMIC DNA]</scope>
    <source>
        <strain evidence="10 11">DSM 17074</strain>
    </source>
</reference>
<evidence type="ECO:0000313" key="11">
    <source>
        <dbReference type="Proteomes" id="UP000199139"/>
    </source>
</evidence>
<comment type="similarity">
    <text evidence="7">Belongs to the binding-protein-dependent transport system permease family.</text>
</comment>
<evidence type="ECO:0000313" key="10">
    <source>
        <dbReference type="EMBL" id="SFS47100.1"/>
    </source>
</evidence>
<evidence type="ECO:0000256" key="2">
    <source>
        <dbReference type="ARBA" id="ARBA00022448"/>
    </source>
</evidence>
<feature type="transmembrane region" description="Helical" evidence="7">
    <location>
        <begin position="285"/>
        <end position="305"/>
    </location>
</feature>
<dbReference type="GO" id="GO:0005886">
    <property type="term" value="C:plasma membrane"/>
    <property type="evidence" value="ECO:0007669"/>
    <property type="project" value="UniProtKB-SubCell"/>
</dbReference>
<sequence>MKRIEVVSQKMPKKHNYRQRIKHLLLGSNVKTGIITHLFIYSLLVGIGFVYLYPMIHMGSYSFMTLEDLLNPLITWLPSQLYLENYETAYRVLNFSSTLGVTLYVTVLPALAQTLVASLIGYGFARFDLPFKRTLFGLVLATFVIPPQVLMIPRYVFFNDLGIIGNIQSFLLPAAFGQGLNSAIFILIFYQFFRMLPKSLEEAAYLDGAGYYKIFIRIAVPMAIPAFIISFLFSFVWYWNETTMAATFFGNTLTTLPLELQRFNVSYEQMNAQNLGGSNVNINEGISMAGTMLSILPLLVVYFITQRWFVEGVDRSGITGE</sequence>
<evidence type="ECO:0000259" key="8">
    <source>
        <dbReference type="PROSITE" id="PS50928"/>
    </source>
</evidence>
<comment type="subcellular location">
    <subcellularLocation>
        <location evidence="1 7">Cell membrane</location>
        <topology evidence="1 7">Multi-pass membrane protein</topology>
    </subcellularLocation>
</comment>
<proteinExistence type="inferred from homology"/>
<gene>
    <name evidence="9" type="ORF">HMI01_02980</name>
    <name evidence="10" type="ORF">SAMN05421668_10374</name>
</gene>
<dbReference type="EMBL" id="BJWJ01000002">
    <property type="protein sequence ID" value="GEM03310.1"/>
    <property type="molecule type" value="Genomic_DNA"/>
</dbReference>
<dbReference type="STRING" id="306541.SAMN05421668_10374"/>
<evidence type="ECO:0000256" key="4">
    <source>
        <dbReference type="ARBA" id="ARBA00022692"/>
    </source>
</evidence>
<dbReference type="PROSITE" id="PS50928">
    <property type="entry name" value="ABC_TM1"/>
    <property type="match status" value="1"/>
</dbReference>
<evidence type="ECO:0000256" key="5">
    <source>
        <dbReference type="ARBA" id="ARBA00022989"/>
    </source>
</evidence>
<keyword evidence="4 7" id="KW-0812">Transmembrane</keyword>
<protein>
    <submittedName>
        <fullName evidence="9">ABC transporter permease</fullName>
    </submittedName>
    <submittedName>
        <fullName evidence="10">Multiple sugar transport system permease protein</fullName>
    </submittedName>
</protein>
<keyword evidence="12" id="KW-1185">Reference proteome</keyword>
<dbReference type="RefSeq" id="WP_246806736.1">
    <property type="nucleotide sequence ID" value="NZ_BJWJ01000002.1"/>
</dbReference>
<accession>A0A1I6Q444</accession>
<dbReference type="EMBL" id="FPAI01000003">
    <property type="protein sequence ID" value="SFS47100.1"/>
    <property type="molecule type" value="Genomic_DNA"/>
</dbReference>
<keyword evidence="3" id="KW-1003">Cell membrane</keyword>
<evidence type="ECO:0000256" key="3">
    <source>
        <dbReference type="ARBA" id="ARBA00022475"/>
    </source>
</evidence>
<feature type="transmembrane region" description="Helical" evidence="7">
    <location>
        <begin position="214"/>
        <end position="239"/>
    </location>
</feature>
<organism evidence="10 11">
    <name type="scientific">Halolactibacillus miurensis</name>
    <dbReference type="NCBI Taxonomy" id="306541"/>
    <lineage>
        <taxon>Bacteria</taxon>
        <taxon>Bacillati</taxon>
        <taxon>Bacillota</taxon>
        <taxon>Bacilli</taxon>
        <taxon>Bacillales</taxon>
        <taxon>Bacillaceae</taxon>
        <taxon>Halolactibacillus</taxon>
    </lineage>
</organism>
<keyword evidence="6 7" id="KW-0472">Membrane</keyword>
<feature type="domain" description="ABC transmembrane type-1" evidence="8">
    <location>
        <begin position="99"/>
        <end position="305"/>
    </location>
</feature>
<dbReference type="PANTHER" id="PTHR43744:SF8">
    <property type="entry name" value="SN-GLYCEROL-3-PHOSPHATE TRANSPORT SYSTEM PERMEASE PROTEIN UGPE"/>
    <property type="match status" value="1"/>
</dbReference>
<dbReference type="Gene3D" id="1.10.3720.10">
    <property type="entry name" value="MetI-like"/>
    <property type="match status" value="1"/>
</dbReference>
<evidence type="ECO:0000313" key="12">
    <source>
        <dbReference type="Proteomes" id="UP000321773"/>
    </source>
</evidence>
<dbReference type="PANTHER" id="PTHR43744">
    <property type="entry name" value="ABC TRANSPORTER PERMEASE PROTEIN MG189-RELATED-RELATED"/>
    <property type="match status" value="1"/>
</dbReference>
<feature type="transmembrane region" description="Helical" evidence="7">
    <location>
        <begin position="170"/>
        <end position="193"/>
    </location>
</feature>
<name>A0A1I6Q444_9BACI</name>
<feature type="transmembrane region" description="Helical" evidence="7">
    <location>
        <begin position="101"/>
        <end position="123"/>
    </location>
</feature>
<evidence type="ECO:0000256" key="7">
    <source>
        <dbReference type="RuleBase" id="RU363032"/>
    </source>
</evidence>
<feature type="transmembrane region" description="Helical" evidence="7">
    <location>
        <begin position="135"/>
        <end position="158"/>
    </location>
</feature>
<dbReference type="Proteomes" id="UP000199139">
    <property type="component" value="Unassembled WGS sequence"/>
</dbReference>
<keyword evidence="2 7" id="KW-0813">Transport</keyword>
<evidence type="ECO:0000313" key="9">
    <source>
        <dbReference type="EMBL" id="GEM03310.1"/>
    </source>
</evidence>
<evidence type="ECO:0000256" key="6">
    <source>
        <dbReference type="ARBA" id="ARBA00023136"/>
    </source>
</evidence>